<proteinExistence type="predicted"/>
<gene>
    <name evidence="3" type="ORF">FOTG_15337</name>
</gene>
<dbReference type="AlphaFoldDB" id="X0L5M8"/>
<accession>X0L5M8</accession>
<reference evidence="3" key="2">
    <citation type="submission" date="2014-03" db="EMBL/GenBank/DDBJ databases">
        <title>The Genome Annotation of Fusarium oxysporum Cotton.</title>
        <authorList>
            <consortium name="The Broad Institute Genomics Platform"/>
            <person name="Ma L.-J."/>
            <person name="Corby-Kistler H."/>
            <person name="Broz K."/>
            <person name="Gale L.R."/>
            <person name="Jonkers W."/>
            <person name="O'Donnell K."/>
            <person name="Ploetz R."/>
            <person name="Steinberg C."/>
            <person name="Schwartz D.C."/>
            <person name="VanEtten H."/>
            <person name="Zhou S."/>
            <person name="Young S.K."/>
            <person name="Zeng Q."/>
            <person name="Gargeya S."/>
            <person name="Fitzgerald M."/>
            <person name="Abouelleil A."/>
            <person name="Alvarado L."/>
            <person name="Chapman S.B."/>
            <person name="Gainer-Dewar J."/>
            <person name="Goldberg J."/>
            <person name="Griggs A."/>
            <person name="Gujja S."/>
            <person name="Hansen M."/>
            <person name="Howarth C."/>
            <person name="Imamovic A."/>
            <person name="Ireland A."/>
            <person name="Larimer J."/>
            <person name="McCowan C."/>
            <person name="Murphy C."/>
            <person name="Pearson M."/>
            <person name="Poon T.W."/>
            <person name="Priest M."/>
            <person name="Roberts A."/>
            <person name="Saif S."/>
            <person name="Shea T."/>
            <person name="Sykes S."/>
            <person name="Wortman J."/>
            <person name="Nusbaum C."/>
            <person name="Birren B."/>
        </authorList>
    </citation>
    <scope>NUCLEOTIDE SEQUENCE</scope>
    <source>
        <strain evidence="3">25433</strain>
    </source>
</reference>
<dbReference type="Proteomes" id="UP000030701">
    <property type="component" value="Unassembled WGS sequence"/>
</dbReference>
<dbReference type="EMBL" id="KK035222">
    <property type="protein sequence ID" value="EXM16327.1"/>
    <property type="molecule type" value="Genomic_DNA"/>
</dbReference>
<name>X0L5M8_FUSOX</name>
<feature type="compositionally biased region" description="Basic and acidic residues" evidence="1">
    <location>
        <begin position="105"/>
        <end position="116"/>
    </location>
</feature>
<keyword evidence="2" id="KW-1133">Transmembrane helix</keyword>
<dbReference type="HOGENOM" id="CLU_2096974_0_0_1"/>
<keyword evidence="2" id="KW-0472">Membrane</keyword>
<reference evidence="3" key="1">
    <citation type="submission" date="2011-11" db="EMBL/GenBank/DDBJ databases">
        <title>The Genome Sequence of Fusarium oxysporum Cotton.</title>
        <authorList>
            <consortium name="The Broad Institute Genome Sequencing Platform"/>
            <person name="Ma L.-J."/>
            <person name="Gale L.R."/>
            <person name="Schwartz D.C."/>
            <person name="Zhou S."/>
            <person name="Corby-Kistler H."/>
            <person name="Young S.K."/>
            <person name="Zeng Q."/>
            <person name="Gargeya S."/>
            <person name="Fitzgerald M."/>
            <person name="Haas B."/>
            <person name="Abouelleil A."/>
            <person name="Alvarado L."/>
            <person name="Arachchi H.M."/>
            <person name="Berlin A."/>
            <person name="Brown A."/>
            <person name="Chapman S.B."/>
            <person name="Chen Z."/>
            <person name="Dunbar C."/>
            <person name="Freedman E."/>
            <person name="Gearin G."/>
            <person name="Goldberg J."/>
            <person name="Griggs A."/>
            <person name="Gujja S."/>
            <person name="Heiman D."/>
            <person name="Howarth C."/>
            <person name="Larson L."/>
            <person name="Lui A."/>
            <person name="MacDonald P.J.P."/>
            <person name="Montmayeur A."/>
            <person name="Murphy C."/>
            <person name="Neiman D."/>
            <person name="Pearson M."/>
            <person name="Priest M."/>
            <person name="Roberts A."/>
            <person name="Saif S."/>
            <person name="Shea T."/>
            <person name="Shenoy N."/>
            <person name="Sisk P."/>
            <person name="Stolte C."/>
            <person name="Sykes S."/>
            <person name="Wortman J."/>
            <person name="Nusbaum C."/>
            <person name="Birren B."/>
        </authorList>
    </citation>
    <scope>NUCLEOTIDE SEQUENCE [LARGE SCALE GENOMIC DNA]</scope>
    <source>
        <strain evidence="3">25433</strain>
    </source>
</reference>
<evidence type="ECO:0000256" key="2">
    <source>
        <dbReference type="SAM" id="Phobius"/>
    </source>
</evidence>
<evidence type="ECO:0000313" key="3">
    <source>
        <dbReference type="EMBL" id="EXM16327.1"/>
    </source>
</evidence>
<organism evidence="3">
    <name type="scientific">Fusarium oxysporum f. sp. vasinfectum 25433</name>
    <dbReference type="NCBI Taxonomy" id="1089449"/>
    <lineage>
        <taxon>Eukaryota</taxon>
        <taxon>Fungi</taxon>
        <taxon>Dikarya</taxon>
        <taxon>Ascomycota</taxon>
        <taxon>Pezizomycotina</taxon>
        <taxon>Sordariomycetes</taxon>
        <taxon>Hypocreomycetidae</taxon>
        <taxon>Hypocreales</taxon>
        <taxon>Nectriaceae</taxon>
        <taxon>Fusarium</taxon>
        <taxon>Fusarium oxysporum species complex</taxon>
    </lineage>
</organism>
<sequence>MELKLNSSHQKIQQLEAHHQQDMARRSKWNRLFAGGFQLVVLGLAVMFGARQVAPGDSQYPQLPMSPLPNTRIEVLVRRSNQLSYGSRPDVIVEDRSRIGQLEPTNREQREKEERK</sequence>
<feature type="transmembrane region" description="Helical" evidence="2">
    <location>
        <begin position="32"/>
        <end position="50"/>
    </location>
</feature>
<keyword evidence="2" id="KW-0812">Transmembrane</keyword>
<feature type="region of interest" description="Disordered" evidence="1">
    <location>
        <begin position="87"/>
        <end position="116"/>
    </location>
</feature>
<protein>
    <submittedName>
        <fullName evidence="3">Uncharacterized protein</fullName>
    </submittedName>
</protein>
<evidence type="ECO:0000256" key="1">
    <source>
        <dbReference type="SAM" id="MobiDB-lite"/>
    </source>
</evidence>